<dbReference type="SUPFAM" id="SSF51735">
    <property type="entry name" value="NAD(P)-binding Rossmann-fold domains"/>
    <property type="match status" value="1"/>
</dbReference>
<proteinExistence type="inferred from homology"/>
<dbReference type="Proteomes" id="UP000248021">
    <property type="component" value="Unassembled WGS sequence"/>
</dbReference>
<evidence type="ECO:0000256" key="8">
    <source>
        <dbReference type="ARBA" id="ARBA00032024"/>
    </source>
</evidence>
<dbReference type="GO" id="GO:0015940">
    <property type="term" value="P:pantothenate biosynthetic process"/>
    <property type="evidence" value="ECO:0007669"/>
    <property type="project" value="UniProtKB-UniPathway"/>
</dbReference>
<dbReference type="PANTHER" id="PTHR43765">
    <property type="entry name" value="2-DEHYDROPANTOATE 2-REDUCTASE-RELATED"/>
    <property type="match status" value="1"/>
</dbReference>
<keyword evidence="6" id="KW-0521">NADP</keyword>
<dbReference type="InterPro" id="IPR008927">
    <property type="entry name" value="6-PGluconate_DH-like_C_sf"/>
</dbReference>
<evidence type="ECO:0000256" key="7">
    <source>
        <dbReference type="ARBA" id="ARBA00023002"/>
    </source>
</evidence>
<gene>
    <name evidence="12" type="ORF">C7450_101608</name>
</gene>
<dbReference type="InterPro" id="IPR003710">
    <property type="entry name" value="ApbA"/>
</dbReference>
<evidence type="ECO:0000256" key="2">
    <source>
        <dbReference type="ARBA" id="ARBA00007870"/>
    </source>
</evidence>
<dbReference type="InterPro" id="IPR013328">
    <property type="entry name" value="6PGD_dom2"/>
</dbReference>
<dbReference type="AlphaFoldDB" id="A0A2V3UI78"/>
<comment type="catalytic activity">
    <reaction evidence="9">
        <text>(R)-pantoate + NADP(+) = 2-dehydropantoate + NADPH + H(+)</text>
        <dbReference type="Rhea" id="RHEA:16233"/>
        <dbReference type="ChEBI" id="CHEBI:11561"/>
        <dbReference type="ChEBI" id="CHEBI:15378"/>
        <dbReference type="ChEBI" id="CHEBI:15980"/>
        <dbReference type="ChEBI" id="CHEBI:57783"/>
        <dbReference type="ChEBI" id="CHEBI:58349"/>
        <dbReference type="EC" id="1.1.1.169"/>
    </reaction>
</comment>
<evidence type="ECO:0000256" key="9">
    <source>
        <dbReference type="ARBA" id="ARBA00048793"/>
    </source>
</evidence>
<comment type="caution">
    <text evidence="12">The sequence shown here is derived from an EMBL/GenBank/DDBJ whole genome shotgun (WGS) entry which is preliminary data.</text>
</comment>
<dbReference type="InterPro" id="IPR013752">
    <property type="entry name" value="KPA_reductase"/>
</dbReference>
<evidence type="ECO:0000256" key="4">
    <source>
        <dbReference type="ARBA" id="ARBA00019465"/>
    </source>
</evidence>
<comment type="pathway">
    <text evidence="1">Cofactor biosynthesis; (R)-pantothenate biosynthesis; (R)-pantoate from 3-methyl-2-oxobutanoate: step 2/2.</text>
</comment>
<evidence type="ECO:0000313" key="13">
    <source>
        <dbReference type="Proteomes" id="UP000248021"/>
    </source>
</evidence>
<dbReference type="InterPro" id="IPR036291">
    <property type="entry name" value="NAD(P)-bd_dom_sf"/>
</dbReference>
<dbReference type="Gene3D" id="1.10.1040.10">
    <property type="entry name" value="N-(1-d-carboxylethyl)-l-norvaline Dehydrogenase, domain 2"/>
    <property type="match status" value="1"/>
</dbReference>
<evidence type="ECO:0000256" key="3">
    <source>
        <dbReference type="ARBA" id="ARBA00013014"/>
    </source>
</evidence>
<evidence type="ECO:0000259" key="11">
    <source>
        <dbReference type="Pfam" id="PF08546"/>
    </source>
</evidence>
<dbReference type="PANTHER" id="PTHR43765:SF2">
    <property type="entry name" value="2-DEHYDROPANTOATE 2-REDUCTASE"/>
    <property type="match status" value="1"/>
</dbReference>
<dbReference type="Gene3D" id="3.40.50.720">
    <property type="entry name" value="NAD(P)-binding Rossmann-like Domain"/>
    <property type="match status" value="1"/>
</dbReference>
<dbReference type="GO" id="GO:0005737">
    <property type="term" value="C:cytoplasm"/>
    <property type="evidence" value="ECO:0007669"/>
    <property type="project" value="TreeGrafter"/>
</dbReference>
<keyword evidence="13" id="KW-1185">Reference proteome</keyword>
<organism evidence="12 13">
    <name type="scientific">Chelatococcus asaccharovorans</name>
    <dbReference type="NCBI Taxonomy" id="28210"/>
    <lineage>
        <taxon>Bacteria</taxon>
        <taxon>Pseudomonadati</taxon>
        <taxon>Pseudomonadota</taxon>
        <taxon>Alphaproteobacteria</taxon>
        <taxon>Hyphomicrobiales</taxon>
        <taxon>Chelatococcaceae</taxon>
        <taxon>Chelatococcus</taxon>
    </lineage>
</organism>
<dbReference type="OrthoDB" id="9796561at2"/>
<comment type="similarity">
    <text evidence="2">Belongs to the ketopantoate reductase family.</text>
</comment>
<keyword evidence="7" id="KW-0560">Oxidoreductase</keyword>
<dbReference type="InterPro" id="IPR013332">
    <property type="entry name" value="KPR_N"/>
</dbReference>
<evidence type="ECO:0000256" key="5">
    <source>
        <dbReference type="ARBA" id="ARBA00022655"/>
    </source>
</evidence>
<dbReference type="EMBL" id="QJJK01000001">
    <property type="protein sequence ID" value="PXW64849.1"/>
    <property type="molecule type" value="Genomic_DNA"/>
</dbReference>
<dbReference type="Pfam" id="PF08546">
    <property type="entry name" value="ApbA_C"/>
    <property type="match status" value="1"/>
</dbReference>
<dbReference type="EC" id="1.1.1.169" evidence="3"/>
<dbReference type="Pfam" id="PF02558">
    <property type="entry name" value="ApbA"/>
    <property type="match status" value="1"/>
</dbReference>
<dbReference type="RefSeq" id="WP_110372877.1">
    <property type="nucleotide sequence ID" value="NZ_JAHBRY010000001.1"/>
</dbReference>
<dbReference type="GO" id="GO:0008677">
    <property type="term" value="F:2-dehydropantoate 2-reductase activity"/>
    <property type="evidence" value="ECO:0007669"/>
    <property type="project" value="UniProtKB-EC"/>
</dbReference>
<dbReference type="GO" id="GO:0050661">
    <property type="term" value="F:NADP binding"/>
    <property type="evidence" value="ECO:0007669"/>
    <property type="project" value="TreeGrafter"/>
</dbReference>
<dbReference type="UniPathway" id="UPA00028">
    <property type="reaction ID" value="UER00004"/>
</dbReference>
<keyword evidence="5" id="KW-0566">Pantothenate biosynthesis</keyword>
<dbReference type="NCBIfam" id="TIGR00745">
    <property type="entry name" value="apbA_panE"/>
    <property type="match status" value="1"/>
</dbReference>
<evidence type="ECO:0000256" key="1">
    <source>
        <dbReference type="ARBA" id="ARBA00004994"/>
    </source>
</evidence>
<dbReference type="SUPFAM" id="SSF48179">
    <property type="entry name" value="6-phosphogluconate dehydrogenase C-terminal domain-like"/>
    <property type="match status" value="1"/>
</dbReference>
<protein>
    <recommendedName>
        <fullName evidence="4">2-dehydropantoate 2-reductase</fullName>
        <ecNumber evidence="3">1.1.1.169</ecNumber>
    </recommendedName>
    <alternativeName>
        <fullName evidence="8">Ketopantoate reductase</fullName>
    </alternativeName>
</protein>
<sequence length="354" mass="36890">MNAITAKEPILIIGAGAIGGTLAASLTAAGEHVVAVDGNAAHVEAIRANGLVVSGVRPLHVRVEAHHPSTLVGAFNRVILAVKAKDTEAALATAQAHLAPDGWVLPLQNGLGMLAVAAAVGQERTVGAVIAIGAHYKVPGQLALLGYGETHVGELDGVARPRTHEAVALLSHLQPAELTGNILGHAWGKLVLAAIYSATALADRDVPALYDDPEACAILAAAGSEVVTVALAERAQLEPADGLEPMRLLDRDSLAFGPDDVWSGQRAAWRRYANTRTGIWRDLAELHRPTEVNAMLAPVVAAARRHAIATPCLDQLLALVRRAEAHEIALGSATFMQLAPRTNSRDGKPATAPF</sequence>
<name>A0A2V3UI78_9HYPH</name>
<evidence type="ECO:0000256" key="6">
    <source>
        <dbReference type="ARBA" id="ARBA00022857"/>
    </source>
</evidence>
<feature type="domain" description="Ketopantoate reductase N-terminal" evidence="10">
    <location>
        <begin position="10"/>
        <end position="156"/>
    </location>
</feature>
<dbReference type="InterPro" id="IPR050838">
    <property type="entry name" value="Ketopantoate_reductase"/>
</dbReference>
<accession>A0A2V3UI78</accession>
<evidence type="ECO:0000313" key="12">
    <source>
        <dbReference type="EMBL" id="PXW64849.1"/>
    </source>
</evidence>
<feature type="domain" description="Ketopantoate reductase C-terminal" evidence="11">
    <location>
        <begin position="181"/>
        <end position="323"/>
    </location>
</feature>
<reference evidence="12 13" key="1">
    <citation type="submission" date="2018-05" db="EMBL/GenBank/DDBJ databases">
        <title>Genomic Encyclopedia of Type Strains, Phase IV (KMG-IV): sequencing the most valuable type-strain genomes for metagenomic binning, comparative biology and taxonomic classification.</title>
        <authorList>
            <person name="Goeker M."/>
        </authorList>
    </citation>
    <scope>NUCLEOTIDE SEQUENCE [LARGE SCALE GENOMIC DNA]</scope>
    <source>
        <strain evidence="12 13">DSM 6462</strain>
    </source>
</reference>
<evidence type="ECO:0000259" key="10">
    <source>
        <dbReference type="Pfam" id="PF02558"/>
    </source>
</evidence>